<evidence type="ECO:0000313" key="3">
    <source>
        <dbReference type="Proteomes" id="UP000184063"/>
    </source>
</evidence>
<feature type="domain" description="Heterokaryon incompatibility" evidence="1">
    <location>
        <begin position="175"/>
        <end position="333"/>
    </location>
</feature>
<dbReference type="EMBL" id="KV878241">
    <property type="protein sequence ID" value="OJZ86734.1"/>
    <property type="molecule type" value="Genomic_DNA"/>
</dbReference>
<accession>A0A1M3TJ95</accession>
<proteinExistence type="predicted"/>
<dbReference type="PANTHER" id="PTHR33112:SF16">
    <property type="entry name" value="HETEROKARYON INCOMPATIBILITY DOMAIN-CONTAINING PROTEIN"/>
    <property type="match status" value="1"/>
</dbReference>
<evidence type="ECO:0000313" key="2">
    <source>
        <dbReference type="EMBL" id="OJZ86734.1"/>
    </source>
</evidence>
<organism evidence="2 3">
    <name type="scientific">Aspergillus luchuensis (strain CBS 106.47)</name>
    <dbReference type="NCBI Taxonomy" id="1137211"/>
    <lineage>
        <taxon>Eukaryota</taxon>
        <taxon>Fungi</taxon>
        <taxon>Dikarya</taxon>
        <taxon>Ascomycota</taxon>
        <taxon>Pezizomycotina</taxon>
        <taxon>Eurotiomycetes</taxon>
        <taxon>Eurotiomycetidae</taxon>
        <taxon>Eurotiales</taxon>
        <taxon>Aspergillaceae</taxon>
        <taxon>Aspergillus</taxon>
        <taxon>Aspergillus subgen. Circumdati</taxon>
    </lineage>
</organism>
<dbReference type="Pfam" id="PF06985">
    <property type="entry name" value="HET"/>
    <property type="match status" value="1"/>
</dbReference>
<protein>
    <recommendedName>
        <fullName evidence="1">Heterokaryon incompatibility domain-containing protein</fullName>
    </recommendedName>
</protein>
<gene>
    <name evidence="2" type="ORF">ASPFODRAFT_71115</name>
</gene>
<dbReference type="InterPro" id="IPR010730">
    <property type="entry name" value="HET"/>
</dbReference>
<dbReference type="VEuPathDB" id="FungiDB:ASPFODRAFT_71115"/>
<dbReference type="OrthoDB" id="5125733at2759"/>
<dbReference type="PANTHER" id="PTHR33112">
    <property type="entry name" value="DOMAIN PROTEIN, PUTATIVE-RELATED"/>
    <property type="match status" value="1"/>
</dbReference>
<name>A0A1M3TJ95_ASPLC</name>
<reference evidence="3" key="1">
    <citation type="journal article" date="2017" name="Genome Biol.">
        <title>Comparative genomics reveals high biological diversity and specific adaptations in the industrially and medically important fungal genus Aspergillus.</title>
        <authorList>
            <person name="de Vries R.P."/>
            <person name="Riley R."/>
            <person name="Wiebenga A."/>
            <person name="Aguilar-Osorio G."/>
            <person name="Amillis S."/>
            <person name="Uchima C.A."/>
            <person name="Anderluh G."/>
            <person name="Asadollahi M."/>
            <person name="Askin M."/>
            <person name="Barry K."/>
            <person name="Battaglia E."/>
            <person name="Bayram O."/>
            <person name="Benocci T."/>
            <person name="Braus-Stromeyer S.A."/>
            <person name="Caldana C."/>
            <person name="Canovas D."/>
            <person name="Cerqueira G.C."/>
            <person name="Chen F."/>
            <person name="Chen W."/>
            <person name="Choi C."/>
            <person name="Clum A."/>
            <person name="Dos Santos R.A."/>
            <person name="Damasio A.R."/>
            <person name="Diallinas G."/>
            <person name="Emri T."/>
            <person name="Fekete E."/>
            <person name="Flipphi M."/>
            <person name="Freyberg S."/>
            <person name="Gallo A."/>
            <person name="Gournas C."/>
            <person name="Habgood R."/>
            <person name="Hainaut M."/>
            <person name="Harispe M.L."/>
            <person name="Henrissat B."/>
            <person name="Hilden K.S."/>
            <person name="Hope R."/>
            <person name="Hossain A."/>
            <person name="Karabika E."/>
            <person name="Karaffa L."/>
            <person name="Karanyi Z."/>
            <person name="Krasevec N."/>
            <person name="Kuo A."/>
            <person name="Kusch H."/>
            <person name="LaButti K."/>
            <person name="Lagendijk E.L."/>
            <person name="Lapidus A."/>
            <person name="Levasseur A."/>
            <person name="Lindquist E."/>
            <person name="Lipzen A."/>
            <person name="Logrieco A.F."/>
            <person name="MacCabe A."/>
            <person name="Maekelae M.R."/>
            <person name="Malavazi I."/>
            <person name="Melin P."/>
            <person name="Meyer V."/>
            <person name="Mielnichuk N."/>
            <person name="Miskei M."/>
            <person name="Molnar A.P."/>
            <person name="Mule G."/>
            <person name="Ngan C.Y."/>
            <person name="Orejas M."/>
            <person name="Orosz E."/>
            <person name="Ouedraogo J.P."/>
            <person name="Overkamp K.M."/>
            <person name="Park H.-S."/>
            <person name="Perrone G."/>
            <person name="Piumi F."/>
            <person name="Punt P.J."/>
            <person name="Ram A.F."/>
            <person name="Ramon A."/>
            <person name="Rauscher S."/>
            <person name="Record E."/>
            <person name="Riano-Pachon D.M."/>
            <person name="Robert V."/>
            <person name="Roehrig J."/>
            <person name="Ruller R."/>
            <person name="Salamov A."/>
            <person name="Salih N.S."/>
            <person name="Samson R.A."/>
            <person name="Sandor E."/>
            <person name="Sanguinetti M."/>
            <person name="Schuetze T."/>
            <person name="Sepcic K."/>
            <person name="Shelest E."/>
            <person name="Sherlock G."/>
            <person name="Sophianopoulou V."/>
            <person name="Squina F.M."/>
            <person name="Sun H."/>
            <person name="Susca A."/>
            <person name="Todd R.B."/>
            <person name="Tsang A."/>
            <person name="Unkles S.E."/>
            <person name="van de Wiele N."/>
            <person name="van Rossen-Uffink D."/>
            <person name="Oliveira J.V."/>
            <person name="Vesth T.C."/>
            <person name="Visser J."/>
            <person name="Yu J.-H."/>
            <person name="Zhou M."/>
            <person name="Andersen M.R."/>
            <person name="Archer D.B."/>
            <person name="Baker S.E."/>
            <person name="Benoit I."/>
            <person name="Brakhage A.A."/>
            <person name="Braus G.H."/>
            <person name="Fischer R."/>
            <person name="Frisvad J.C."/>
            <person name="Goldman G.H."/>
            <person name="Houbraken J."/>
            <person name="Oakley B."/>
            <person name="Pocsi I."/>
            <person name="Scazzocchio C."/>
            <person name="Seiboth B."/>
            <person name="vanKuyk P.A."/>
            <person name="Wortman J."/>
            <person name="Dyer P.S."/>
            <person name="Grigoriev I.V."/>
        </authorList>
    </citation>
    <scope>NUCLEOTIDE SEQUENCE [LARGE SCALE GENOMIC DNA]</scope>
    <source>
        <strain evidence="3">CBS 106.47</strain>
    </source>
</reference>
<dbReference type="AlphaFoldDB" id="A0A1M3TJ95"/>
<evidence type="ECO:0000259" key="1">
    <source>
        <dbReference type="Pfam" id="PF06985"/>
    </source>
</evidence>
<dbReference type="Proteomes" id="UP000184063">
    <property type="component" value="Unassembled WGS sequence"/>
</dbReference>
<sequence>MELCGPCQNIDIRDLLQSYHNSKAATHEILRQVYSTEIQPHHSSINALQDAARTGYWKSDDLRLFILPMGNHQKSAIPDLVRRRDRVIAEFEIQIPEEDTLLLEGLPRNALPFDLRSERCLSLAAKWLRKCYKGHIECDKREGKPPFFPTHVIDVGSPRRRPHLHVSSVGETGRWVALSYCWGGYSRFTLNASSFDGLRRGQSLKLFPSTLRDAVLVTRALGVRYLWVDSLCIFQDDSSDWEAEASKMSSVYRHAAVTIAATSAEPANDGFLDKRAPYFSCTFPWRRRYYQGSGSVNDGSRADPVVFRSCRLSFHREPLRHSRWATRGWTLQEELLSRRLLYYTKEEMVWRCRAGRAREPARDVSRYDTEFPEPRLFTLDEPDDKHTPGSTRSAYKTWFQLLEDYAARNLTFEKDRLPAIGALAESFHAHLKEQYCAGLWRGDLLFGLLWSIRHYQGSGIPAPTSVPSNERGPSWSWIGADAYISLKWPSPIARSYMTYLARVVHCQVYRKSHDLFGHVEGAELVLEAPYRHVCLRPGSYSKFRWNPVSLAQRVLTQLGPLESTRELTQFALMRPDHLESTETSGSVIFPSSSVGFTLIQVAKVTETLRPRLYLLILQPHTRTEANSGGLHRYRRVGLLRLWPERENCWPDESSHAVSVKGISTRRLEDAAYWEVIREEWPVGSFLIE</sequence>